<protein>
    <submittedName>
        <fullName evidence="1">Uncharacterized protein</fullName>
    </submittedName>
</protein>
<dbReference type="RefSeq" id="WP_115958607.1">
    <property type="nucleotide sequence ID" value="NZ_CBCRVL010000003.1"/>
</dbReference>
<keyword evidence="2" id="KW-1185">Reference proteome</keyword>
<name>A0A3D9CPT1_9FLAO</name>
<comment type="caution">
    <text evidence="1">The sequence shown here is derived from an EMBL/GenBank/DDBJ whole genome shotgun (WGS) entry which is preliminary data.</text>
</comment>
<gene>
    <name evidence="1" type="ORF">DRF59_08250</name>
</gene>
<proteinExistence type="predicted"/>
<reference evidence="1 2" key="1">
    <citation type="journal article" date="2007" name="Int. J. Syst. Evol. Microbiol.">
        <title>Chryseobacterium flavum sp. nov., isolated from polluted soil.</title>
        <authorList>
            <person name="Zhou Y."/>
            <person name="Dong J."/>
            <person name="Wang X."/>
            <person name="Huang X."/>
            <person name="Zhang K.Y."/>
            <person name="Zhang Y.Q."/>
            <person name="Guo Y.F."/>
            <person name="Lai R."/>
            <person name="Li W.J."/>
        </authorList>
    </citation>
    <scope>NUCLEOTIDE SEQUENCE [LARGE SCALE GENOMIC DNA]</scope>
    <source>
        <strain evidence="1 2">KCTC 12877</strain>
    </source>
</reference>
<dbReference type="EMBL" id="QNUE01000005">
    <property type="protein sequence ID" value="REC67617.1"/>
    <property type="molecule type" value="Genomic_DNA"/>
</dbReference>
<evidence type="ECO:0000313" key="1">
    <source>
        <dbReference type="EMBL" id="REC67617.1"/>
    </source>
</evidence>
<accession>A0A3D9CPT1</accession>
<dbReference type="Proteomes" id="UP000256769">
    <property type="component" value="Unassembled WGS sequence"/>
</dbReference>
<dbReference type="AlphaFoldDB" id="A0A3D9CPT1"/>
<evidence type="ECO:0000313" key="2">
    <source>
        <dbReference type="Proteomes" id="UP000256769"/>
    </source>
</evidence>
<organism evidence="1 2">
    <name type="scientific">Chryseobacterium flavum</name>
    <dbReference type="NCBI Taxonomy" id="415851"/>
    <lineage>
        <taxon>Bacteria</taxon>
        <taxon>Pseudomonadati</taxon>
        <taxon>Bacteroidota</taxon>
        <taxon>Flavobacteriia</taxon>
        <taxon>Flavobacteriales</taxon>
        <taxon>Weeksellaceae</taxon>
        <taxon>Chryseobacterium group</taxon>
        <taxon>Chryseobacterium</taxon>
    </lineage>
</organism>
<sequence>MYKVLNFNGKSGTFEHLSSYPNLDECKSHVKSRGSSLDTIIIYESENNLSGDEETKVIMDTIKANNGKILRVYKGVSIHKQDLAACCGGTTSNCYCIVTSSERYCEAAYCDNTHCWVVRCPIPCGC</sequence>